<sequence>MGNIARLTGANHERRISEPVSVGSRILYLQLPFNRYCSVPDYVLAG</sequence>
<name>A0A6B8MTY4_KLEOX</name>
<dbReference type="AlphaFoldDB" id="A0A6B8MTY4"/>
<evidence type="ECO:0000313" key="1">
    <source>
        <dbReference type="EMBL" id="QGN37833.1"/>
    </source>
</evidence>
<protein>
    <submittedName>
        <fullName evidence="1">Uncharacterized protein</fullName>
    </submittedName>
</protein>
<dbReference type="Proteomes" id="UP000427108">
    <property type="component" value="Chromosome"/>
</dbReference>
<dbReference type="RefSeq" id="WP_154680255.1">
    <property type="nucleotide sequence ID" value="NZ_CP046115.1"/>
</dbReference>
<dbReference type="OrthoDB" id="8443503at2"/>
<organism evidence="1 2">
    <name type="scientific">Klebsiella oxytoca</name>
    <dbReference type="NCBI Taxonomy" id="571"/>
    <lineage>
        <taxon>Bacteria</taxon>
        <taxon>Pseudomonadati</taxon>
        <taxon>Pseudomonadota</taxon>
        <taxon>Gammaproteobacteria</taxon>
        <taxon>Enterobacterales</taxon>
        <taxon>Enterobacteriaceae</taxon>
        <taxon>Klebsiella/Raoultella group</taxon>
        <taxon>Klebsiella</taxon>
    </lineage>
</organism>
<proteinExistence type="predicted"/>
<evidence type="ECO:0000313" key="2">
    <source>
        <dbReference type="Proteomes" id="UP000427108"/>
    </source>
</evidence>
<reference evidence="1 2" key="1">
    <citation type="submission" date="2019-11" db="EMBL/GenBank/DDBJ databases">
        <title>Isolation and Application of One Kind of P-Hydroxybenzoic Acid Degrading Bacterium in Mitigating Cropping Obstacle of Cucumber.</title>
        <authorList>
            <person name="Wu F."/>
            <person name="An Y."/>
        </authorList>
    </citation>
    <scope>NUCLEOTIDE SEQUENCE [LARGE SCALE GENOMIC DNA]</scope>
    <source>
        <strain evidence="1 2">P620</strain>
    </source>
</reference>
<accession>A0A6B8MTY4</accession>
<gene>
    <name evidence="1" type="ORF">GJ746_11200</name>
</gene>
<dbReference type="EMBL" id="CP046115">
    <property type="protein sequence ID" value="QGN37833.1"/>
    <property type="molecule type" value="Genomic_DNA"/>
</dbReference>